<reference evidence="6" key="1">
    <citation type="submission" date="2023-02" db="EMBL/GenBank/DDBJ databases">
        <title>Georgenia sp.10Sc9-8, isolated from a soil sample collected from the Taklamakan desert.</title>
        <authorList>
            <person name="Liu S."/>
        </authorList>
    </citation>
    <scope>NUCLEOTIDE SEQUENCE</scope>
    <source>
        <strain evidence="6">10Sc9-8</strain>
    </source>
</reference>
<feature type="transmembrane region" description="Helical" evidence="5">
    <location>
        <begin position="25"/>
        <end position="45"/>
    </location>
</feature>
<organism evidence="6 7">
    <name type="scientific">Georgenia halotolerans</name>
    <dbReference type="NCBI Taxonomy" id="3028317"/>
    <lineage>
        <taxon>Bacteria</taxon>
        <taxon>Bacillati</taxon>
        <taxon>Actinomycetota</taxon>
        <taxon>Actinomycetes</taxon>
        <taxon>Micrococcales</taxon>
        <taxon>Bogoriellaceae</taxon>
        <taxon>Georgenia</taxon>
    </lineage>
</organism>
<dbReference type="EMBL" id="JARACI010000117">
    <property type="protein sequence ID" value="MDD9204944.1"/>
    <property type="molecule type" value="Genomic_DNA"/>
</dbReference>
<evidence type="ECO:0000256" key="2">
    <source>
        <dbReference type="ARBA" id="ARBA00022692"/>
    </source>
</evidence>
<evidence type="ECO:0000256" key="5">
    <source>
        <dbReference type="SAM" id="Phobius"/>
    </source>
</evidence>
<accession>A0ABT5TSJ3</accession>
<dbReference type="Proteomes" id="UP001165561">
    <property type="component" value="Unassembled WGS sequence"/>
</dbReference>
<dbReference type="Gene3D" id="1.10.3720.10">
    <property type="entry name" value="MetI-like"/>
    <property type="match status" value="1"/>
</dbReference>
<evidence type="ECO:0000313" key="6">
    <source>
        <dbReference type="EMBL" id="MDD9204944.1"/>
    </source>
</evidence>
<evidence type="ECO:0000256" key="4">
    <source>
        <dbReference type="ARBA" id="ARBA00023136"/>
    </source>
</evidence>
<proteinExistence type="predicted"/>
<feature type="non-terminal residue" evidence="6">
    <location>
        <position position="1"/>
    </location>
</feature>
<comment type="subcellular location">
    <subcellularLocation>
        <location evidence="1">Membrane</location>
        <topology evidence="1">Multi-pass membrane protein</topology>
    </subcellularLocation>
</comment>
<keyword evidence="3 5" id="KW-1133">Transmembrane helix</keyword>
<gene>
    <name evidence="6" type="ORF">PU560_00525</name>
</gene>
<evidence type="ECO:0000256" key="3">
    <source>
        <dbReference type="ARBA" id="ARBA00022989"/>
    </source>
</evidence>
<evidence type="ECO:0000256" key="1">
    <source>
        <dbReference type="ARBA" id="ARBA00004141"/>
    </source>
</evidence>
<keyword evidence="2 5" id="KW-0812">Transmembrane</keyword>
<dbReference type="InterPro" id="IPR035906">
    <property type="entry name" value="MetI-like_sf"/>
</dbReference>
<dbReference type="SUPFAM" id="SSF161098">
    <property type="entry name" value="MetI-like"/>
    <property type="match status" value="1"/>
</dbReference>
<sequence>RGYPAGRTDVIATRIYEEAFVSLRLGRAAAMALILFLVLVVVSLLQQRYFSRRITYDMS</sequence>
<comment type="caution">
    <text evidence="6">The sequence shown here is derived from an EMBL/GenBank/DDBJ whole genome shotgun (WGS) entry which is preliminary data.</text>
</comment>
<keyword evidence="4 5" id="KW-0472">Membrane</keyword>
<keyword evidence="7" id="KW-1185">Reference proteome</keyword>
<name>A0ABT5TSJ3_9MICO</name>
<evidence type="ECO:0000313" key="7">
    <source>
        <dbReference type="Proteomes" id="UP001165561"/>
    </source>
</evidence>
<protein>
    <submittedName>
        <fullName evidence="6">Sugar ABC transporter permease</fullName>
    </submittedName>
</protein>